<reference evidence="3" key="1">
    <citation type="journal article" date="2019" name="Int. J. Syst. Evol. Microbiol.">
        <title>The Global Catalogue of Microorganisms (GCM) 10K type strain sequencing project: providing services to taxonomists for standard genome sequencing and annotation.</title>
        <authorList>
            <consortium name="The Broad Institute Genomics Platform"/>
            <consortium name="The Broad Institute Genome Sequencing Center for Infectious Disease"/>
            <person name="Wu L."/>
            <person name="Ma J."/>
        </authorList>
    </citation>
    <scope>NUCLEOTIDE SEQUENCE [LARGE SCALE GENOMIC DNA]</scope>
    <source>
        <strain evidence="3">CGMCC 1.15795</strain>
    </source>
</reference>
<dbReference type="EMBL" id="JBHUFD010000003">
    <property type="protein sequence ID" value="MFD1872411.1"/>
    <property type="molecule type" value="Genomic_DNA"/>
</dbReference>
<gene>
    <name evidence="2" type="ORF">ACFSDX_08230</name>
</gene>
<evidence type="ECO:0000313" key="2">
    <source>
        <dbReference type="EMBL" id="MFD1872411.1"/>
    </source>
</evidence>
<evidence type="ECO:0000313" key="3">
    <source>
        <dbReference type="Proteomes" id="UP001597197"/>
    </source>
</evidence>
<proteinExistence type="predicted"/>
<accession>A0ABW4QT84</accession>
<name>A0ABW4QT84_9BACT</name>
<sequence length="242" mass="25832">MKNSSKFLLAAVLVLLASLTAYNMALRTEYYLGAYKDPLRGYVDLGFKNFTTVAVPASGVVGVKIVSGPFQVRLNPRAAEYVQVRQQGSQLVVTAAFPDSRRFFGPAATVLISCPHLAALTTDAVYQASGKQVVGKNFWNAEQVLVQGFRQDSLAVRADRGSRVELAGNYLGYLGAGAGPSLGSHTQLQLNADNRIAAADLTLGHQSELILNNLAIPQLKYHVADSAKVTLGGAALRSLPQK</sequence>
<dbReference type="Gene3D" id="2.160.20.120">
    <property type="match status" value="1"/>
</dbReference>
<feature type="signal peptide" evidence="1">
    <location>
        <begin position="1"/>
        <end position="23"/>
    </location>
</feature>
<organism evidence="2 3">
    <name type="scientific">Hymenobacter bucti</name>
    <dbReference type="NCBI Taxonomy" id="1844114"/>
    <lineage>
        <taxon>Bacteria</taxon>
        <taxon>Pseudomonadati</taxon>
        <taxon>Bacteroidota</taxon>
        <taxon>Cytophagia</taxon>
        <taxon>Cytophagales</taxon>
        <taxon>Hymenobacteraceae</taxon>
        <taxon>Hymenobacter</taxon>
    </lineage>
</organism>
<feature type="chain" id="PRO_5046873209" description="Auto-transporter adhesin head GIN domain-containing protein" evidence="1">
    <location>
        <begin position="24"/>
        <end position="242"/>
    </location>
</feature>
<dbReference type="Proteomes" id="UP001597197">
    <property type="component" value="Unassembled WGS sequence"/>
</dbReference>
<dbReference type="RefSeq" id="WP_382312829.1">
    <property type="nucleotide sequence ID" value="NZ_JBHUFD010000003.1"/>
</dbReference>
<evidence type="ECO:0008006" key="4">
    <source>
        <dbReference type="Google" id="ProtNLM"/>
    </source>
</evidence>
<keyword evidence="1" id="KW-0732">Signal</keyword>
<comment type="caution">
    <text evidence="2">The sequence shown here is derived from an EMBL/GenBank/DDBJ whole genome shotgun (WGS) entry which is preliminary data.</text>
</comment>
<keyword evidence="3" id="KW-1185">Reference proteome</keyword>
<protein>
    <recommendedName>
        <fullName evidence="4">Auto-transporter adhesin head GIN domain-containing protein</fullName>
    </recommendedName>
</protein>
<evidence type="ECO:0000256" key="1">
    <source>
        <dbReference type="SAM" id="SignalP"/>
    </source>
</evidence>